<evidence type="ECO:0000313" key="1">
    <source>
        <dbReference type="EMBL" id="JAG18717.1"/>
    </source>
</evidence>
<feature type="non-terminal residue" evidence="1">
    <location>
        <position position="1"/>
    </location>
</feature>
<feature type="non-terminal residue" evidence="1">
    <location>
        <position position="255"/>
    </location>
</feature>
<protein>
    <submittedName>
        <fullName evidence="1">Retrovirus-related Pol polyprotein LINE-1</fullName>
    </submittedName>
</protein>
<dbReference type="AlphaFoldDB" id="A0A0A9XDB5"/>
<organism evidence="1">
    <name type="scientific">Lygus hesperus</name>
    <name type="common">Western plant bug</name>
    <dbReference type="NCBI Taxonomy" id="30085"/>
    <lineage>
        <taxon>Eukaryota</taxon>
        <taxon>Metazoa</taxon>
        <taxon>Ecdysozoa</taxon>
        <taxon>Arthropoda</taxon>
        <taxon>Hexapoda</taxon>
        <taxon>Insecta</taxon>
        <taxon>Pterygota</taxon>
        <taxon>Neoptera</taxon>
        <taxon>Paraneoptera</taxon>
        <taxon>Hemiptera</taxon>
        <taxon>Heteroptera</taxon>
        <taxon>Panheteroptera</taxon>
        <taxon>Cimicomorpha</taxon>
        <taxon>Miridae</taxon>
        <taxon>Mirini</taxon>
        <taxon>Lygus</taxon>
    </lineage>
</organism>
<reference evidence="1" key="2">
    <citation type="submission" date="2014-07" db="EMBL/GenBank/DDBJ databases">
        <authorList>
            <person name="Hull J."/>
        </authorList>
    </citation>
    <scope>NUCLEOTIDE SEQUENCE</scope>
</reference>
<name>A0A0A9XDB5_LYGHE</name>
<gene>
    <name evidence="1" type="primary">Pol_5</name>
    <name evidence="1" type="ORF">CM83_14391</name>
</gene>
<reference evidence="1" key="1">
    <citation type="journal article" date="2014" name="PLoS ONE">
        <title>Transcriptome-Based Identification of ABC Transporters in the Western Tarnished Plant Bug Lygus hesperus.</title>
        <authorList>
            <person name="Hull J.J."/>
            <person name="Chaney K."/>
            <person name="Geib S.M."/>
            <person name="Fabrick J.A."/>
            <person name="Brent C.S."/>
            <person name="Walsh D."/>
            <person name="Lavine L.C."/>
        </authorList>
    </citation>
    <scope>NUCLEOTIDE SEQUENCE</scope>
</reference>
<accession>A0A0A9XDB5</accession>
<proteinExistence type="predicted"/>
<sequence length="255" mass="28949">DCVTLSLLPRLVWSDSKKKEYNNKLENLFSGYTEVKGIESKGSFIIDCIGRAAGRSGVPVSGRDYQKFASKKPWFDGDCSRLRDRSFALLNSHRRNGSGIIKQFYLAVNKTYKLCCERKEREFYLGVGERLDKAVSSKEYWAIVSTFKNKSLFIDSHIEGSAWFEHFKSLLNPATAVGAVSYARPLVEIESLDKPFEIEELRCVLNKAKENKAPGPDQIPYEFFKGMNDDCLYILLNFFNEIFVAGVAPRSFGQS</sequence>
<dbReference type="EMBL" id="GBHO01024887">
    <property type="protein sequence ID" value="JAG18717.1"/>
    <property type="molecule type" value="Transcribed_RNA"/>
</dbReference>